<evidence type="ECO:0000313" key="3">
    <source>
        <dbReference type="Proteomes" id="UP000630887"/>
    </source>
</evidence>
<dbReference type="EMBL" id="BONI01000045">
    <property type="protein sequence ID" value="GIG08260.1"/>
    <property type="molecule type" value="Genomic_DNA"/>
</dbReference>
<dbReference type="RefSeq" id="WP_203694578.1">
    <property type="nucleotide sequence ID" value="NZ_BAAALC010000002.1"/>
</dbReference>
<proteinExistence type="predicted"/>
<dbReference type="InterPro" id="IPR011009">
    <property type="entry name" value="Kinase-like_dom_sf"/>
</dbReference>
<dbReference type="Pfam" id="PF01636">
    <property type="entry name" value="APH"/>
    <property type="match status" value="1"/>
</dbReference>
<sequence>MTDDLDEARALLPGVTVTPVDALGGSSRSAVRRARINGPDTPPTTVIVKTFDHPESWARESAALAVLPAGTPAPRLIAAGPVPPVVVMSDLGAGTNVADALLGTDPAAAESAVYAWADAIAAVHLATSGLRDAFRAELDARAEPGTAPLTSVAAKLDENIAGLRAACGPLGVAVPESLADAFRAEAARLGDDANSTLSPSDACPDNNVLTGTGLALIDFEHAEWRHIAWDVAYLRVPWPSCWCSWRLPDDVADRAVARYRDAMAAHLPYVSTPGFDRDLAAATVLWAVPYSSWFLPQTLAADPTAAGKLDSPRRRALLLHRLDLARQISAAPEIAAFAGELHAALVGRWGEVPLALARAFRG</sequence>
<evidence type="ECO:0000313" key="2">
    <source>
        <dbReference type="EMBL" id="GIG08260.1"/>
    </source>
</evidence>
<organism evidence="2 3">
    <name type="scientific">Catellatospora coxensis</name>
    <dbReference type="NCBI Taxonomy" id="310354"/>
    <lineage>
        <taxon>Bacteria</taxon>
        <taxon>Bacillati</taxon>
        <taxon>Actinomycetota</taxon>
        <taxon>Actinomycetes</taxon>
        <taxon>Micromonosporales</taxon>
        <taxon>Micromonosporaceae</taxon>
        <taxon>Catellatospora</taxon>
    </lineage>
</organism>
<feature type="domain" description="Aminoglycoside phosphotransferase" evidence="1">
    <location>
        <begin position="45"/>
        <end position="255"/>
    </location>
</feature>
<evidence type="ECO:0000259" key="1">
    <source>
        <dbReference type="Pfam" id="PF01636"/>
    </source>
</evidence>
<keyword evidence="3" id="KW-1185">Reference proteome</keyword>
<dbReference type="AlphaFoldDB" id="A0A8J3L5M1"/>
<protein>
    <recommendedName>
        <fullName evidence="1">Aminoglycoside phosphotransferase domain-containing protein</fullName>
    </recommendedName>
</protein>
<comment type="caution">
    <text evidence="2">The sequence shown here is derived from an EMBL/GenBank/DDBJ whole genome shotgun (WGS) entry which is preliminary data.</text>
</comment>
<dbReference type="Gene3D" id="3.90.1200.10">
    <property type="match status" value="1"/>
</dbReference>
<gene>
    <name evidence="2" type="ORF">Cco03nite_49600</name>
</gene>
<dbReference type="SUPFAM" id="SSF56112">
    <property type="entry name" value="Protein kinase-like (PK-like)"/>
    <property type="match status" value="1"/>
</dbReference>
<accession>A0A8J3L5M1</accession>
<dbReference type="InterPro" id="IPR002575">
    <property type="entry name" value="Aminoglycoside_PTrfase"/>
</dbReference>
<dbReference type="Proteomes" id="UP000630887">
    <property type="component" value="Unassembled WGS sequence"/>
</dbReference>
<name>A0A8J3L5M1_9ACTN</name>
<reference evidence="2 3" key="1">
    <citation type="submission" date="2021-01" db="EMBL/GenBank/DDBJ databases">
        <title>Whole genome shotgun sequence of Catellatospora coxensis NBRC 107359.</title>
        <authorList>
            <person name="Komaki H."/>
            <person name="Tamura T."/>
        </authorList>
    </citation>
    <scope>NUCLEOTIDE SEQUENCE [LARGE SCALE GENOMIC DNA]</scope>
    <source>
        <strain evidence="2 3">NBRC 107359</strain>
    </source>
</reference>